<protein>
    <submittedName>
        <fullName evidence="1">Uncharacterized protein</fullName>
    </submittedName>
</protein>
<comment type="caution">
    <text evidence="1">The sequence shown here is derived from an EMBL/GenBank/DDBJ whole genome shotgun (WGS) entry which is preliminary data.</text>
</comment>
<proteinExistence type="predicted"/>
<name>A0ACC2J0S5_9PEZI</name>
<sequence length="121" mass="13264">MPDFDVLPPRTRPKKMSILVILSYAFDWLIMVVVGLIGYFLGDVTPNKRPFSLLDTNIAGSYRRHLGRRIGLRAGSHCARGHSLLSNMEAKALGASYGMAGPSALVGVGVDHNTRDEELIR</sequence>
<dbReference type="Proteomes" id="UP001153332">
    <property type="component" value="Unassembled WGS sequence"/>
</dbReference>
<accession>A0ACC2J0S5</accession>
<reference evidence="1" key="1">
    <citation type="submission" date="2022-12" db="EMBL/GenBank/DDBJ databases">
        <title>Genome Sequence of Lasiodiplodia mahajangana.</title>
        <authorList>
            <person name="Buettner E."/>
        </authorList>
    </citation>
    <scope>NUCLEOTIDE SEQUENCE</scope>
    <source>
        <strain evidence="1">VT137</strain>
    </source>
</reference>
<evidence type="ECO:0000313" key="1">
    <source>
        <dbReference type="EMBL" id="KAJ8121037.1"/>
    </source>
</evidence>
<organism evidence="1 2">
    <name type="scientific">Lasiodiplodia mahajangana</name>
    <dbReference type="NCBI Taxonomy" id="1108764"/>
    <lineage>
        <taxon>Eukaryota</taxon>
        <taxon>Fungi</taxon>
        <taxon>Dikarya</taxon>
        <taxon>Ascomycota</taxon>
        <taxon>Pezizomycotina</taxon>
        <taxon>Dothideomycetes</taxon>
        <taxon>Dothideomycetes incertae sedis</taxon>
        <taxon>Botryosphaeriales</taxon>
        <taxon>Botryosphaeriaceae</taxon>
        <taxon>Lasiodiplodia</taxon>
    </lineage>
</organism>
<keyword evidence="2" id="KW-1185">Reference proteome</keyword>
<evidence type="ECO:0000313" key="2">
    <source>
        <dbReference type="Proteomes" id="UP001153332"/>
    </source>
</evidence>
<gene>
    <name evidence="1" type="ORF">O1611_g10206</name>
</gene>
<dbReference type="EMBL" id="JAPUUL010003921">
    <property type="protein sequence ID" value="KAJ8121037.1"/>
    <property type="molecule type" value="Genomic_DNA"/>
</dbReference>